<evidence type="ECO:0000313" key="2">
    <source>
        <dbReference type="EMBL" id="QEN04554.1"/>
    </source>
</evidence>
<reference evidence="2 3" key="2">
    <citation type="submission" date="2019-09" db="EMBL/GenBank/DDBJ databases">
        <title>Complete Genome Sequence and Methylome Analysis of free living Spirochaetas.</title>
        <authorList>
            <person name="Leshcheva N."/>
            <person name="Mikheeva N."/>
        </authorList>
    </citation>
    <scope>NUCLEOTIDE SEQUENCE [LARGE SCALE GENOMIC DNA]</scope>
    <source>
        <strain evidence="2 3">P</strain>
    </source>
</reference>
<comment type="similarity">
    <text evidence="1">Belongs to the phD/YefM antitoxin family.</text>
</comment>
<gene>
    <name evidence="2" type="ORF">EW093_07510</name>
</gene>
<name>A0A5C1QCW6_9SPIO</name>
<dbReference type="RefSeq" id="WP_149567800.1">
    <property type="nucleotide sequence ID" value="NZ_CP035807.1"/>
</dbReference>
<dbReference type="OrthoDB" id="9814740at2"/>
<sequence>MLNSITANDLKVKGVSILDQITSEQNEAVITVRGKSKYVVLPMDEYNHLRECELEAALIESQNDIKNNNFKTGTIDEHLRRIENA</sequence>
<dbReference type="SUPFAM" id="SSF143120">
    <property type="entry name" value="YefM-like"/>
    <property type="match status" value="1"/>
</dbReference>
<dbReference type="KEGG" id="sper:EW093_07510"/>
<dbReference type="InterPro" id="IPR036165">
    <property type="entry name" value="YefM-like_sf"/>
</dbReference>
<evidence type="ECO:0000313" key="3">
    <source>
        <dbReference type="Proteomes" id="UP000323824"/>
    </source>
</evidence>
<organism evidence="2 3">
    <name type="scientific">Thiospirochaeta perfilievii</name>
    <dbReference type="NCBI Taxonomy" id="252967"/>
    <lineage>
        <taxon>Bacteria</taxon>
        <taxon>Pseudomonadati</taxon>
        <taxon>Spirochaetota</taxon>
        <taxon>Spirochaetia</taxon>
        <taxon>Spirochaetales</taxon>
        <taxon>Spirochaetaceae</taxon>
        <taxon>Thiospirochaeta</taxon>
    </lineage>
</organism>
<accession>A0A5C1QCW6</accession>
<dbReference type="AlphaFoldDB" id="A0A5C1QCW6"/>
<protein>
    <submittedName>
        <fullName evidence="2">Type II toxin-antitoxin system Phd/YefM family antitoxin</fullName>
    </submittedName>
</protein>
<dbReference type="Gene3D" id="3.40.1620.10">
    <property type="entry name" value="YefM-like domain"/>
    <property type="match status" value="1"/>
</dbReference>
<reference evidence="2 3" key="1">
    <citation type="submission" date="2019-02" db="EMBL/GenBank/DDBJ databases">
        <authorList>
            <person name="Fomenkov A."/>
            <person name="Dubinina G."/>
            <person name="Grabovich M."/>
            <person name="Vincze T."/>
            <person name="Roberts R.J."/>
        </authorList>
    </citation>
    <scope>NUCLEOTIDE SEQUENCE [LARGE SCALE GENOMIC DNA]</scope>
    <source>
        <strain evidence="2 3">P</strain>
    </source>
</reference>
<dbReference type="EMBL" id="CP035807">
    <property type="protein sequence ID" value="QEN04554.1"/>
    <property type="molecule type" value="Genomic_DNA"/>
</dbReference>
<keyword evidence="3" id="KW-1185">Reference proteome</keyword>
<evidence type="ECO:0000256" key="1">
    <source>
        <dbReference type="ARBA" id="ARBA00009981"/>
    </source>
</evidence>
<proteinExistence type="inferred from homology"/>
<dbReference type="Proteomes" id="UP000323824">
    <property type="component" value="Chromosome"/>
</dbReference>